<reference evidence="16" key="1">
    <citation type="journal article" date="2021" name="Genome Biol. Evol.">
        <title>A High-Quality Reference Genome for a Parasitic Bivalve with Doubly Uniparental Inheritance (Bivalvia: Unionida).</title>
        <authorList>
            <person name="Smith C.H."/>
        </authorList>
    </citation>
    <scope>NUCLEOTIDE SEQUENCE</scope>
    <source>
        <strain evidence="16">CHS0354</strain>
    </source>
</reference>
<keyword evidence="17" id="KW-1185">Reference proteome</keyword>
<dbReference type="Proteomes" id="UP001195483">
    <property type="component" value="Unassembled WGS sequence"/>
</dbReference>
<protein>
    <recommendedName>
        <fullName evidence="10">3-dehydrosphinganine reductase</fullName>
        <ecNumber evidence="10">1.1.1.102</ecNumber>
    </recommendedName>
</protein>
<evidence type="ECO:0000256" key="5">
    <source>
        <dbReference type="ARBA" id="ARBA00022824"/>
    </source>
</evidence>
<dbReference type="GO" id="GO:0005789">
    <property type="term" value="C:endoplasmic reticulum membrane"/>
    <property type="evidence" value="ECO:0007669"/>
    <property type="project" value="TreeGrafter"/>
</dbReference>
<evidence type="ECO:0000256" key="12">
    <source>
        <dbReference type="ARBA" id="ARBA00048930"/>
    </source>
</evidence>
<dbReference type="Gene3D" id="3.40.50.720">
    <property type="entry name" value="NAD(P)-binding Rossmann-like Domain"/>
    <property type="match status" value="1"/>
</dbReference>
<gene>
    <name evidence="16" type="ORF">CHS0354_034790</name>
</gene>
<dbReference type="EMBL" id="JAEAOA010002045">
    <property type="protein sequence ID" value="KAK3578995.1"/>
    <property type="molecule type" value="Genomic_DNA"/>
</dbReference>
<dbReference type="FunFam" id="3.40.50.720:FF:000165">
    <property type="entry name" value="3-ketodihydrosphingosine reductase"/>
    <property type="match status" value="1"/>
</dbReference>
<dbReference type="InterPro" id="IPR045022">
    <property type="entry name" value="KDSR-like"/>
</dbReference>
<keyword evidence="6" id="KW-0521">NADP</keyword>
<feature type="transmembrane region" description="Helical" evidence="14">
    <location>
        <begin position="299"/>
        <end position="320"/>
    </location>
</feature>
<evidence type="ECO:0000313" key="17">
    <source>
        <dbReference type="Proteomes" id="UP001195483"/>
    </source>
</evidence>
<evidence type="ECO:0000259" key="15">
    <source>
        <dbReference type="SMART" id="SM00822"/>
    </source>
</evidence>
<feature type="domain" description="Ketoreductase" evidence="15">
    <location>
        <begin position="37"/>
        <end position="223"/>
    </location>
</feature>
<feature type="transmembrane region" description="Helical" evidence="14">
    <location>
        <begin position="6"/>
        <end position="26"/>
    </location>
</feature>
<evidence type="ECO:0000313" key="16">
    <source>
        <dbReference type="EMBL" id="KAK3578995.1"/>
    </source>
</evidence>
<dbReference type="CDD" id="cd08939">
    <property type="entry name" value="KDSR-like_SDR_c"/>
    <property type="match status" value="1"/>
</dbReference>
<keyword evidence="14" id="KW-0812">Transmembrane</keyword>
<comment type="pathway">
    <text evidence="2">Lipid metabolism; sphingolipid metabolism.</text>
</comment>
<dbReference type="InterPro" id="IPR002347">
    <property type="entry name" value="SDR_fam"/>
</dbReference>
<reference evidence="16" key="3">
    <citation type="submission" date="2023-05" db="EMBL/GenBank/DDBJ databases">
        <authorList>
            <person name="Smith C.H."/>
        </authorList>
    </citation>
    <scope>NUCLEOTIDE SEQUENCE</scope>
    <source>
        <strain evidence="16">CHS0354</strain>
        <tissue evidence="16">Mantle</tissue>
    </source>
</reference>
<dbReference type="Pfam" id="PF00106">
    <property type="entry name" value="adh_short"/>
    <property type="match status" value="1"/>
</dbReference>
<evidence type="ECO:0000256" key="11">
    <source>
        <dbReference type="ARBA" id="ARBA00044737"/>
    </source>
</evidence>
<dbReference type="InterPro" id="IPR036291">
    <property type="entry name" value="NAD(P)-bd_dom_sf"/>
</dbReference>
<keyword evidence="14" id="KW-0472">Membrane</keyword>
<evidence type="ECO:0000256" key="2">
    <source>
        <dbReference type="ARBA" id="ARBA00004760"/>
    </source>
</evidence>
<comment type="function">
    <text evidence="11">Catalyzes the reduction of 3'-oxosphinganine (3-ketodihydrosphingosine/KDS) to sphinganine (dihydrosphingosine/DHS), the second step of de novo sphingolipid biosynthesis.</text>
</comment>
<name>A0AAE0RTE0_9BIVA</name>
<dbReference type="SUPFAM" id="SSF51735">
    <property type="entry name" value="NAD(P)-binding Rossmann-fold domains"/>
    <property type="match status" value="1"/>
</dbReference>
<evidence type="ECO:0000256" key="8">
    <source>
        <dbReference type="ARBA" id="ARBA00023002"/>
    </source>
</evidence>
<accession>A0AAE0RTE0</accession>
<dbReference type="PRINTS" id="PR00080">
    <property type="entry name" value="SDRFAMILY"/>
</dbReference>
<sequence length="334" mass="36821">MIITLIVTHLIILAIVCIILYIISYLQSGKRLEAKGRHVFITGGSSGIGKALAIEFVKKGACVTIAARDQGKLKEAETEIKAFIKDADSQKVQCVAMDVSKDYIDVERSMNKAESQLGPISILINCAGTSVSGTFEDLPLEKFQQMMQINYLGSVYPTRVVVKSMKTRRQGRIVFVSSQAGQLGVYGYTAYSPSKYALRGLAESLQMEVKPYNIYVTVAFPPDTDTPGFENEQIGKPKETQLISQSSGLFKAESVAKTIMEDTLNGRFLCSIGLDGWMLGCLTCGMTPITSALNGIQQVFLMGLFRLVSAFYLVSFDRIVQQCHRERKQKEKSS</sequence>
<keyword evidence="7" id="KW-0746">Sphingolipid metabolism</keyword>
<dbReference type="PRINTS" id="PR00081">
    <property type="entry name" value="GDHRDH"/>
</dbReference>
<keyword evidence="14" id="KW-1133">Transmembrane helix</keyword>
<dbReference type="EC" id="1.1.1.102" evidence="10"/>
<proteinExistence type="inferred from homology"/>
<evidence type="ECO:0000256" key="1">
    <source>
        <dbReference type="ARBA" id="ARBA00004240"/>
    </source>
</evidence>
<comment type="subcellular location">
    <subcellularLocation>
        <location evidence="1">Endoplasmic reticulum</location>
    </subcellularLocation>
</comment>
<evidence type="ECO:0000256" key="14">
    <source>
        <dbReference type="SAM" id="Phobius"/>
    </source>
</evidence>
<keyword evidence="9" id="KW-0443">Lipid metabolism</keyword>
<evidence type="ECO:0000256" key="4">
    <source>
        <dbReference type="ARBA" id="ARBA00006484"/>
    </source>
</evidence>
<keyword evidence="8" id="KW-0560">Oxidoreductase</keyword>
<evidence type="ECO:0000256" key="7">
    <source>
        <dbReference type="ARBA" id="ARBA00022919"/>
    </source>
</evidence>
<evidence type="ECO:0000256" key="9">
    <source>
        <dbReference type="ARBA" id="ARBA00023098"/>
    </source>
</evidence>
<comment type="catalytic activity">
    <reaction evidence="12">
        <text>sphinganine + NADP(+) = 3-oxosphinganine + NADPH + H(+)</text>
        <dbReference type="Rhea" id="RHEA:22640"/>
        <dbReference type="ChEBI" id="CHEBI:15378"/>
        <dbReference type="ChEBI" id="CHEBI:57783"/>
        <dbReference type="ChEBI" id="CHEBI:57817"/>
        <dbReference type="ChEBI" id="CHEBI:58299"/>
        <dbReference type="ChEBI" id="CHEBI:58349"/>
        <dbReference type="EC" id="1.1.1.102"/>
    </reaction>
    <physiologicalReaction direction="right-to-left" evidence="12">
        <dbReference type="Rhea" id="RHEA:22642"/>
    </physiologicalReaction>
</comment>
<dbReference type="GO" id="GO:0006666">
    <property type="term" value="P:3-keto-sphinganine metabolic process"/>
    <property type="evidence" value="ECO:0007669"/>
    <property type="project" value="InterPro"/>
</dbReference>
<dbReference type="GO" id="GO:0030148">
    <property type="term" value="P:sphingolipid biosynthetic process"/>
    <property type="evidence" value="ECO:0007669"/>
    <property type="project" value="InterPro"/>
</dbReference>
<evidence type="ECO:0000256" key="10">
    <source>
        <dbReference type="ARBA" id="ARBA00026112"/>
    </source>
</evidence>
<keyword evidence="5" id="KW-0256">Endoplasmic reticulum</keyword>
<comment type="caution">
    <text evidence="16">The sequence shown here is derived from an EMBL/GenBank/DDBJ whole genome shotgun (WGS) entry which is preliminary data.</text>
</comment>
<dbReference type="PANTHER" id="PTHR43550:SF3">
    <property type="entry name" value="3-KETODIHYDROSPHINGOSINE REDUCTASE"/>
    <property type="match status" value="1"/>
</dbReference>
<feature type="transmembrane region" description="Helical" evidence="14">
    <location>
        <begin position="268"/>
        <end position="293"/>
    </location>
</feature>
<dbReference type="PANTHER" id="PTHR43550">
    <property type="entry name" value="3-KETODIHYDROSPHINGOSINE REDUCTASE"/>
    <property type="match status" value="1"/>
</dbReference>
<comment type="pathway">
    <text evidence="3">Sphingolipid metabolism.</text>
</comment>
<dbReference type="GO" id="GO:0047560">
    <property type="term" value="F:3-dehydrosphinganine reductase activity"/>
    <property type="evidence" value="ECO:0007669"/>
    <property type="project" value="UniProtKB-EC"/>
</dbReference>
<dbReference type="SMART" id="SM00822">
    <property type="entry name" value="PKS_KR"/>
    <property type="match status" value="1"/>
</dbReference>
<organism evidence="16 17">
    <name type="scientific">Potamilus streckersoni</name>
    <dbReference type="NCBI Taxonomy" id="2493646"/>
    <lineage>
        <taxon>Eukaryota</taxon>
        <taxon>Metazoa</taxon>
        <taxon>Spiralia</taxon>
        <taxon>Lophotrochozoa</taxon>
        <taxon>Mollusca</taxon>
        <taxon>Bivalvia</taxon>
        <taxon>Autobranchia</taxon>
        <taxon>Heteroconchia</taxon>
        <taxon>Palaeoheterodonta</taxon>
        <taxon>Unionida</taxon>
        <taxon>Unionoidea</taxon>
        <taxon>Unionidae</taxon>
        <taxon>Ambleminae</taxon>
        <taxon>Lampsilini</taxon>
        <taxon>Potamilus</taxon>
    </lineage>
</organism>
<evidence type="ECO:0000256" key="3">
    <source>
        <dbReference type="ARBA" id="ARBA00004991"/>
    </source>
</evidence>
<reference evidence="16" key="2">
    <citation type="journal article" date="2021" name="Genome Biol. Evol.">
        <title>Developing a high-quality reference genome for a parasitic bivalve with doubly uniparental inheritance (Bivalvia: Unionida).</title>
        <authorList>
            <person name="Smith C.H."/>
        </authorList>
    </citation>
    <scope>NUCLEOTIDE SEQUENCE</scope>
    <source>
        <strain evidence="16">CHS0354</strain>
        <tissue evidence="16">Mantle</tissue>
    </source>
</reference>
<dbReference type="InterPro" id="IPR057326">
    <property type="entry name" value="KR_dom"/>
</dbReference>
<dbReference type="AlphaFoldDB" id="A0AAE0RTE0"/>
<evidence type="ECO:0000256" key="6">
    <source>
        <dbReference type="ARBA" id="ARBA00022857"/>
    </source>
</evidence>
<evidence type="ECO:0000256" key="13">
    <source>
        <dbReference type="RuleBase" id="RU000363"/>
    </source>
</evidence>
<comment type="similarity">
    <text evidence="4 13">Belongs to the short-chain dehydrogenases/reductases (SDR) family.</text>
</comment>